<feature type="region of interest" description="Disordered" evidence="7">
    <location>
        <begin position="1"/>
        <end position="23"/>
    </location>
</feature>
<feature type="region of interest" description="Disordered" evidence="7">
    <location>
        <begin position="693"/>
        <end position="724"/>
    </location>
</feature>
<keyword evidence="5 6" id="KW-0067">ATP-binding</keyword>
<dbReference type="GO" id="GO:0006950">
    <property type="term" value="P:response to stress"/>
    <property type="evidence" value="ECO:0007669"/>
    <property type="project" value="UniProtKB-ARBA"/>
</dbReference>
<keyword evidence="4" id="KW-0418">Kinase</keyword>
<evidence type="ECO:0000256" key="6">
    <source>
        <dbReference type="PROSITE-ProRule" id="PRU10141"/>
    </source>
</evidence>
<gene>
    <name evidence="10" type="ORF">ASIM_LOCUS12881</name>
</gene>
<dbReference type="PROSITE" id="PS00108">
    <property type="entry name" value="PROTEIN_KINASE_ST"/>
    <property type="match status" value="1"/>
</dbReference>
<dbReference type="PROSITE" id="PS50011">
    <property type="entry name" value="PROTEIN_KINASE_DOM"/>
    <property type="match status" value="1"/>
</dbReference>
<protein>
    <submittedName>
        <fullName evidence="12">Mitogen-activated protein kinase kinase kinase 20</fullName>
    </submittedName>
</protein>
<reference evidence="10 11" key="2">
    <citation type="submission" date="2018-11" db="EMBL/GenBank/DDBJ databases">
        <authorList>
            <consortium name="Pathogen Informatics"/>
        </authorList>
    </citation>
    <scope>NUCLEOTIDE SEQUENCE [LARGE SCALE GENOMIC DNA]</scope>
</reference>
<keyword evidence="11" id="KW-1185">Reference proteome</keyword>
<accession>A0A0M3JYD8</accession>
<dbReference type="PROSITE" id="PS50105">
    <property type="entry name" value="SAM_DOMAIN"/>
    <property type="match status" value="1"/>
</dbReference>
<dbReference type="PRINTS" id="PR00109">
    <property type="entry name" value="TYRKINASE"/>
</dbReference>
<dbReference type="InterPro" id="IPR051681">
    <property type="entry name" value="Ser/Thr_Kinases-Pseudokinases"/>
</dbReference>
<dbReference type="PANTHER" id="PTHR44329:SF288">
    <property type="entry name" value="MITOGEN-ACTIVATED PROTEIN KINASE KINASE KINASE 20"/>
    <property type="match status" value="1"/>
</dbReference>
<feature type="region of interest" description="Disordered" evidence="7">
    <location>
        <begin position="600"/>
        <end position="639"/>
    </location>
</feature>
<evidence type="ECO:0000256" key="4">
    <source>
        <dbReference type="ARBA" id="ARBA00022777"/>
    </source>
</evidence>
<dbReference type="Gene3D" id="1.10.150.50">
    <property type="entry name" value="Transcription Factor, Ets-1"/>
    <property type="match status" value="1"/>
</dbReference>
<dbReference type="InterPro" id="IPR000719">
    <property type="entry name" value="Prot_kinase_dom"/>
</dbReference>
<dbReference type="InterPro" id="IPR008271">
    <property type="entry name" value="Ser/Thr_kinase_AS"/>
</dbReference>
<dbReference type="InterPro" id="IPR001245">
    <property type="entry name" value="Ser-Thr/Tyr_kinase_cat_dom"/>
</dbReference>
<feature type="compositionally biased region" description="Polar residues" evidence="7">
    <location>
        <begin position="708"/>
        <end position="717"/>
    </location>
</feature>
<feature type="domain" description="SAM" evidence="9">
    <location>
        <begin position="364"/>
        <end position="436"/>
    </location>
</feature>
<evidence type="ECO:0000313" key="11">
    <source>
        <dbReference type="Proteomes" id="UP000267096"/>
    </source>
</evidence>
<feature type="compositionally biased region" description="Polar residues" evidence="7">
    <location>
        <begin position="854"/>
        <end position="864"/>
    </location>
</feature>
<dbReference type="GO" id="GO:0004674">
    <property type="term" value="F:protein serine/threonine kinase activity"/>
    <property type="evidence" value="ECO:0007669"/>
    <property type="project" value="UniProtKB-KW"/>
</dbReference>
<dbReference type="OrthoDB" id="339325at2759"/>
<feature type="compositionally biased region" description="Basic and acidic residues" evidence="7">
    <location>
        <begin position="839"/>
        <end position="853"/>
    </location>
</feature>
<sequence>MTSGSFVASTDQGSSSTVRIEEDGPPVANYPIIPRDELELCEQLGAGAYGSVYLGKWKTKGKVMTVALKKVFMLEKEADILSRIRHRNIIQFYGVSKTDPDFFIVTEFAEGGSLYDYLHNPENPDLDFQQIISWAIQIASGVAYLHYEAPETIIHRDLKSKNIVLTGEHICKLCDFGTSKNLTHSWTEPSWGGTAAWMSPEIILQNEGITTATDVWSYAVVLWEMISREVPYKGLTEFCVYSLIAQKGVTLVIPEKCPSAFACLMKSCWKVNPKERYTMHQVIDALNAMRVNAELSKECGHFLKHKDEWKCEIEQQLEEIEAQKIDFAIKMGELSRRENALKKREATQRGKYGEEQLEGDVALWDEEQVCQWIRQICKTLAVKNELLDHMIASVLHHNINGNRLLDVTQRDLECLGICSLGVRSNLYNEVVNLRRANDRMKNFPSLQVSYELDRKKKLEKQSPPLSLSLILHLTSYTRPSDFESHPNYRYKILLDTDWDQRSLGDRIPDDLYHSQVLVKNICISILCDDTSVKSEPYRCDSYPFTMSEWIDSPMRSSEVEIVCAICYTDRVIRPRTTCIRTKLNDFSRPQTLENKRVQVVVRSYPSTPSNRSRHPSSASIERSSSSHPLSADSQESGTPSILQGVWHNRATSSGSIFGRDTSTDSPSPVLSQKAVTKSPLWANIAAGLMSSPSQSLLNTQQSTSSYSGSDLSFQQSVSRKEMKPAQLLREKIPIAQSRTISLSDYLRNDSVLVNPVSKVHDKIADERLSRTKSRRQTTSKKPSGTMVQSGRRRPPPIIIPKLKFQLTANESTSALDGGDQVSLLDGRLNDMDLNKELDSVSIDDERNAKRSHDSQTNPEAQQNDQCCCHQYQLSATETHEEKKREKIYGGYQKWGWK</sequence>
<dbReference type="AlphaFoldDB" id="A0A0M3JYD8"/>
<keyword evidence="1" id="KW-0723">Serine/threonine-protein kinase</keyword>
<dbReference type="PANTHER" id="PTHR44329">
    <property type="entry name" value="SERINE/THREONINE-PROTEIN KINASE TNNI3K-RELATED"/>
    <property type="match status" value="1"/>
</dbReference>
<evidence type="ECO:0000259" key="9">
    <source>
        <dbReference type="PROSITE" id="PS50105"/>
    </source>
</evidence>
<evidence type="ECO:0000256" key="5">
    <source>
        <dbReference type="ARBA" id="ARBA00022840"/>
    </source>
</evidence>
<feature type="compositionally biased region" description="Low complexity" evidence="7">
    <location>
        <begin position="615"/>
        <end position="628"/>
    </location>
</feature>
<feature type="region of interest" description="Disordered" evidence="7">
    <location>
        <begin position="839"/>
        <end position="865"/>
    </location>
</feature>
<dbReference type="SUPFAM" id="SSF47769">
    <property type="entry name" value="SAM/Pointed domain"/>
    <property type="match status" value="1"/>
</dbReference>
<dbReference type="Pfam" id="PF07714">
    <property type="entry name" value="PK_Tyr_Ser-Thr"/>
    <property type="match status" value="1"/>
</dbReference>
<evidence type="ECO:0000313" key="10">
    <source>
        <dbReference type="EMBL" id="VDK48365.1"/>
    </source>
</evidence>
<dbReference type="InterPro" id="IPR011009">
    <property type="entry name" value="Kinase-like_dom_sf"/>
</dbReference>
<feature type="binding site" evidence="6">
    <location>
        <position position="69"/>
    </location>
    <ligand>
        <name>ATP</name>
        <dbReference type="ChEBI" id="CHEBI:30616"/>
    </ligand>
</feature>
<dbReference type="Gene3D" id="1.10.510.10">
    <property type="entry name" value="Transferase(Phosphotransferase) domain 1"/>
    <property type="match status" value="1"/>
</dbReference>
<evidence type="ECO:0000256" key="1">
    <source>
        <dbReference type="ARBA" id="ARBA00022527"/>
    </source>
</evidence>
<dbReference type="Proteomes" id="UP000267096">
    <property type="component" value="Unassembled WGS sequence"/>
</dbReference>
<proteinExistence type="predicted"/>
<dbReference type="InterPro" id="IPR017441">
    <property type="entry name" value="Protein_kinase_ATP_BS"/>
</dbReference>
<evidence type="ECO:0000313" key="12">
    <source>
        <dbReference type="WBParaSite" id="ASIM_0001345301-mRNA-1"/>
    </source>
</evidence>
<feature type="compositionally biased region" description="Polar residues" evidence="7">
    <location>
        <begin position="1"/>
        <end position="18"/>
    </location>
</feature>
<dbReference type="SUPFAM" id="SSF56112">
    <property type="entry name" value="Protein kinase-like (PK-like)"/>
    <property type="match status" value="1"/>
</dbReference>
<evidence type="ECO:0000256" key="2">
    <source>
        <dbReference type="ARBA" id="ARBA00022679"/>
    </source>
</evidence>
<feature type="region of interest" description="Disordered" evidence="7">
    <location>
        <begin position="763"/>
        <end position="797"/>
    </location>
</feature>
<keyword evidence="3 6" id="KW-0547">Nucleotide-binding</keyword>
<keyword evidence="2" id="KW-0808">Transferase</keyword>
<evidence type="ECO:0000256" key="3">
    <source>
        <dbReference type="ARBA" id="ARBA00022741"/>
    </source>
</evidence>
<name>A0A0M3JYD8_ANISI</name>
<feature type="compositionally biased region" description="Polar residues" evidence="7">
    <location>
        <begin position="779"/>
        <end position="788"/>
    </location>
</feature>
<dbReference type="SMART" id="SM00220">
    <property type="entry name" value="S_TKc"/>
    <property type="match status" value="1"/>
</dbReference>
<evidence type="ECO:0000256" key="7">
    <source>
        <dbReference type="SAM" id="MobiDB-lite"/>
    </source>
</evidence>
<feature type="domain" description="Protein kinase" evidence="8">
    <location>
        <begin position="38"/>
        <end position="295"/>
    </location>
</feature>
<organism evidence="12">
    <name type="scientific">Anisakis simplex</name>
    <name type="common">Herring worm</name>
    <dbReference type="NCBI Taxonomy" id="6269"/>
    <lineage>
        <taxon>Eukaryota</taxon>
        <taxon>Metazoa</taxon>
        <taxon>Ecdysozoa</taxon>
        <taxon>Nematoda</taxon>
        <taxon>Chromadorea</taxon>
        <taxon>Rhabditida</taxon>
        <taxon>Spirurina</taxon>
        <taxon>Ascaridomorpha</taxon>
        <taxon>Ascaridoidea</taxon>
        <taxon>Anisakidae</taxon>
        <taxon>Anisakis</taxon>
        <taxon>Anisakis simplex complex</taxon>
    </lineage>
</organism>
<dbReference type="InterPro" id="IPR013761">
    <property type="entry name" value="SAM/pointed_sf"/>
</dbReference>
<reference evidence="12" key="1">
    <citation type="submission" date="2017-02" db="UniProtKB">
        <authorList>
            <consortium name="WormBaseParasite"/>
        </authorList>
    </citation>
    <scope>IDENTIFICATION</scope>
</reference>
<dbReference type="WBParaSite" id="ASIM_0001345301-mRNA-1">
    <property type="protein sequence ID" value="ASIM_0001345301-mRNA-1"/>
    <property type="gene ID" value="ASIM_0001345301"/>
</dbReference>
<dbReference type="Gene3D" id="3.30.200.20">
    <property type="entry name" value="Phosphorylase Kinase, domain 1"/>
    <property type="match status" value="1"/>
</dbReference>
<dbReference type="GO" id="GO:0005524">
    <property type="term" value="F:ATP binding"/>
    <property type="evidence" value="ECO:0007669"/>
    <property type="project" value="UniProtKB-UniRule"/>
</dbReference>
<evidence type="ECO:0000259" key="8">
    <source>
        <dbReference type="PROSITE" id="PS50011"/>
    </source>
</evidence>
<dbReference type="PROSITE" id="PS00107">
    <property type="entry name" value="PROTEIN_KINASE_ATP"/>
    <property type="match status" value="1"/>
</dbReference>
<dbReference type="EMBL" id="UYRR01031269">
    <property type="protein sequence ID" value="VDK48365.1"/>
    <property type="molecule type" value="Genomic_DNA"/>
</dbReference>
<dbReference type="InterPro" id="IPR001660">
    <property type="entry name" value="SAM"/>
</dbReference>
<dbReference type="GO" id="GO:0005737">
    <property type="term" value="C:cytoplasm"/>
    <property type="evidence" value="ECO:0007669"/>
    <property type="project" value="TreeGrafter"/>
</dbReference>
<feature type="compositionally biased region" description="Low complexity" evidence="7">
    <location>
        <begin position="693"/>
        <end position="707"/>
    </location>
</feature>